<keyword evidence="2" id="KW-1185">Reference proteome</keyword>
<organism evidence="1">
    <name type="scientific">Spirodela intermedia</name>
    <name type="common">Intermediate duckweed</name>
    <dbReference type="NCBI Taxonomy" id="51605"/>
    <lineage>
        <taxon>Eukaryota</taxon>
        <taxon>Viridiplantae</taxon>
        <taxon>Streptophyta</taxon>
        <taxon>Embryophyta</taxon>
        <taxon>Tracheophyta</taxon>
        <taxon>Spermatophyta</taxon>
        <taxon>Magnoliopsida</taxon>
        <taxon>Liliopsida</taxon>
        <taxon>Araceae</taxon>
        <taxon>Lemnoideae</taxon>
        <taxon>Spirodela</taxon>
    </lineage>
</organism>
<gene>
    <name evidence="1" type="ORF">SI7747_10013689</name>
</gene>
<sequence length="33" mass="3976">MFFFLGKKIIIRKLWVEAGIKQARTRHLGIRFT</sequence>
<proteinExistence type="predicted"/>
<protein>
    <submittedName>
        <fullName evidence="1">Uncharacterized protein</fullName>
    </submittedName>
</protein>
<dbReference type="AlphaFoldDB" id="A0A7I8JAR7"/>
<reference evidence="1 2" key="1">
    <citation type="submission" date="2019-12" db="EMBL/GenBank/DDBJ databases">
        <authorList>
            <person name="Scholz U."/>
            <person name="Mascher M."/>
            <person name="Fiebig A."/>
        </authorList>
    </citation>
    <scope>NUCLEOTIDE SEQUENCE</scope>
</reference>
<dbReference type="EMBL" id="CACRZD030000010">
    <property type="protein sequence ID" value="CAA6667296.1"/>
    <property type="molecule type" value="Genomic_DNA"/>
</dbReference>
<evidence type="ECO:0000313" key="2">
    <source>
        <dbReference type="Proteomes" id="UP001189122"/>
    </source>
</evidence>
<dbReference type="Proteomes" id="UP001189122">
    <property type="component" value="Unassembled WGS sequence"/>
</dbReference>
<dbReference type="EMBL" id="LR743597">
    <property type="protein sequence ID" value="CAA2628040.1"/>
    <property type="molecule type" value="Genomic_DNA"/>
</dbReference>
<evidence type="ECO:0000313" key="1">
    <source>
        <dbReference type="EMBL" id="CAA2628040.1"/>
    </source>
</evidence>
<accession>A0A7I8JAR7</accession>
<name>A0A7I8JAR7_SPIIN</name>